<organism evidence="3">
    <name type="scientific">Micromonas pusilla (strain CCMP1545)</name>
    <name type="common">Picoplanktonic green alga</name>
    <dbReference type="NCBI Taxonomy" id="564608"/>
    <lineage>
        <taxon>Eukaryota</taxon>
        <taxon>Viridiplantae</taxon>
        <taxon>Chlorophyta</taxon>
        <taxon>Mamiellophyceae</taxon>
        <taxon>Mamiellales</taxon>
        <taxon>Mamiellaceae</taxon>
        <taxon>Micromonas</taxon>
    </lineage>
</organism>
<feature type="region of interest" description="Disordered" evidence="1">
    <location>
        <begin position="205"/>
        <end position="242"/>
    </location>
</feature>
<dbReference type="Proteomes" id="UP000001876">
    <property type="component" value="Unassembled WGS sequence"/>
</dbReference>
<feature type="region of interest" description="Disordered" evidence="1">
    <location>
        <begin position="89"/>
        <end position="122"/>
    </location>
</feature>
<protein>
    <submittedName>
        <fullName evidence="2">Predicted protein</fullName>
    </submittedName>
</protein>
<keyword evidence="3" id="KW-1185">Reference proteome</keyword>
<dbReference type="RefSeq" id="XP_003059516.1">
    <property type="nucleotide sequence ID" value="XM_003059470.1"/>
</dbReference>
<feature type="compositionally biased region" description="Gly residues" evidence="1">
    <location>
        <begin position="225"/>
        <end position="240"/>
    </location>
</feature>
<dbReference type="AlphaFoldDB" id="C1MUL6"/>
<dbReference type="GeneID" id="9684659"/>
<dbReference type="KEGG" id="mpp:MICPUCDRAFT_58854"/>
<proteinExistence type="predicted"/>
<gene>
    <name evidence="2" type="ORF">MICPUCDRAFT_58854</name>
</gene>
<evidence type="ECO:0000313" key="3">
    <source>
        <dbReference type="Proteomes" id="UP000001876"/>
    </source>
</evidence>
<sequence length="297" mass="29070">MTVKVNRSAIGVARALTAGTTVKTEAKGKRGKKPAAAAGGGGLLNNPFGGFDDIAFDPKVGFGDDDDNDAFDLKNFDIGLEGDFLPSPGVGVSGGGATVDVSSSGASKTKQPPAKKKRTKDLNRDLGNASLDVEGVAVAARAGAGTTGGVDADFARQPAGVGGRGGRGGRGGGRGAAAKAKATKVAVKVSKDALSPTARKAAAAARKKTTAAAAKREREKAGVGVPRGGRGAGPSPGPGGADFDAVFFGTTKDEADGAFGDAAATMPDGDLDLLFDPGGGTGGMSGDDPLLEGIFGV</sequence>
<feature type="region of interest" description="Disordered" evidence="1">
    <location>
        <begin position="155"/>
        <end position="179"/>
    </location>
</feature>
<dbReference type="EMBL" id="GG663740">
    <property type="protein sequence ID" value="EEH56648.1"/>
    <property type="molecule type" value="Genomic_DNA"/>
</dbReference>
<accession>C1MUL6</accession>
<feature type="compositionally biased region" description="Low complexity" evidence="1">
    <location>
        <begin position="98"/>
        <end position="107"/>
    </location>
</feature>
<evidence type="ECO:0000313" key="2">
    <source>
        <dbReference type="EMBL" id="EEH56648.1"/>
    </source>
</evidence>
<feature type="compositionally biased region" description="Gly residues" evidence="1">
    <location>
        <begin position="160"/>
        <end position="175"/>
    </location>
</feature>
<evidence type="ECO:0000256" key="1">
    <source>
        <dbReference type="SAM" id="MobiDB-lite"/>
    </source>
</evidence>
<reference evidence="2 3" key="1">
    <citation type="journal article" date="2009" name="Science">
        <title>Green evolution and dynamic adaptations revealed by genomes of the marine picoeukaryotes Micromonas.</title>
        <authorList>
            <person name="Worden A.Z."/>
            <person name="Lee J.H."/>
            <person name="Mock T."/>
            <person name="Rouze P."/>
            <person name="Simmons M.P."/>
            <person name="Aerts A.L."/>
            <person name="Allen A.E."/>
            <person name="Cuvelier M.L."/>
            <person name="Derelle E."/>
            <person name="Everett M.V."/>
            <person name="Foulon E."/>
            <person name="Grimwood J."/>
            <person name="Gundlach H."/>
            <person name="Henrissat B."/>
            <person name="Napoli C."/>
            <person name="McDonald S.M."/>
            <person name="Parker M.S."/>
            <person name="Rombauts S."/>
            <person name="Salamov A."/>
            <person name="Von Dassow P."/>
            <person name="Badger J.H."/>
            <person name="Coutinho P.M."/>
            <person name="Demir E."/>
            <person name="Dubchak I."/>
            <person name="Gentemann C."/>
            <person name="Eikrem W."/>
            <person name="Gready J.E."/>
            <person name="John U."/>
            <person name="Lanier W."/>
            <person name="Lindquist E.A."/>
            <person name="Lucas S."/>
            <person name="Mayer K.F."/>
            <person name="Moreau H."/>
            <person name="Not F."/>
            <person name="Otillar R."/>
            <person name="Panaud O."/>
            <person name="Pangilinan J."/>
            <person name="Paulsen I."/>
            <person name="Piegu B."/>
            <person name="Poliakov A."/>
            <person name="Robbens S."/>
            <person name="Schmutz J."/>
            <person name="Toulza E."/>
            <person name="Wyss T."/>
            <person name="Zelensky A."/>
            <person name="Zhou K."/>
            <person name="Armbrust E.V."/>
            <person name="Bhattacharya D."/>
            <person name="Goodenough U.W."/>
            <person name="Van de Peer Y."/>
            <person name="Grigoriev I.V."/>
        </authorList>
    </citation>
    <scope>NUCLEOTIDE SEQUENCE [LARGE SCALE GENOMIC DNA]</scope>
    <source>
        <strain evidence="2 3">CCMP1545</strain>
    </source>
</reference>
<name>C1MUL6_MICPC</name>